<evidence type="ECO:0000313" key="2">
    <source>
        <dbReference type="EMBL" id="AIL44856.1"/>
    </source>
</evidence>
<dbReference type="STRING" id="1338011.BD94_1081"/>
<dbReference type="KEGG" id="eao:BD94_1081"/>
<evidence type="ECO:0000313" key="3">
    <source>
        <dbReference type="Proteomes" id="UP000028933"/>
    </source>
</evidence>
<evidence type="ECO:0000256" key="1">
    <source>
        <dbReference type="ARBA" id="ARBA00022729"/>
    </source>
</evidence>
<dbReference type="EMBL" id="CP007547">
    <property type="protein sequence ID" value="AIL44856.1"/>
    <property type="molecule type" value="Genomic_DNA"/>
</dbReference>
<dbReference type="HOGENOM" id="CLU_105362_0_1_10"/>
<dbReference type="GeneID" id="56686022"/>
<dbReference type="SUPFAM" id="SSF89392">
    <property type="entry name" value="Prokaryotic lipoproteins and lipoprotein localization factors"/>
    <property type="match status" value="1"/>
</dbReference>
<dbReference type="AlphaFoldDB" id="A0A077EBB9"/>
<accession>A0A077EBB9</accession>
<keyword evidence="1" id="KW-0732">Signal</keyword>
<sequence>MKNLIKKLSVGIFAVAFTMGFGQKIDANAKTILDGVSTNYKSKKNNYFKFVYRNGSGTAGKAVTGIFYSAGSKYKLNIMGTEQIFDGNKVYSISGDDKEVTIAKPTGSETMFSPLNYIDSYKNGYTVQYMGKKNVGGINADYIKMTPVSNNGIKYVNLFVNSAKKQLVKLEQFSENNEVAVIEISKYIENQNLSPSTFTFNKANYKNYLITEL</sequence>
<gene>
    <name evidence="2" type="ORF">BD94_1081</name>
</gene>
<evidence type="ECO:0008006" key="4">
    <source>
        <dbReference type="Google" id="ProtNLM"/>
    </source>
</evidence>
<dbReference type="Gene3D" id="2.50.20.10">
    <property type="entry name" value="Lipoprotein localisation LolA/LolB/LppX"/>
    <property type="match status" value="1"/>
</dbReference>
<dbReference type="CDD" id="cd16325">
    <property type="entry name" value="LolA"/>
    <property type="match status" value="1"/>
</dbReference>
<reference evidence="2" key="2">
    <citation type="journal article" date="2015" name="Genome Biol. Evol.">
        <title>Complete Genome Sequence and Transcriptomic Analysis of the Novel Pathogen Elizabethkingia anophelis in Response to Oxidative Stress.</title>
        <authorList>
            <person name="Li Y."/>
            <person name="Liu Y."/>
            <person name="Chew S.C."/>
            <person name="Tay M."/>
            <person name="Salido M.M."/>
            <person name="Teo J."/>
            <person name="Lauro F.M."/>
            <person name="Givskov M."/>
            <person name="Yang L."/>
        </authorList>
    </citation>
    <scope>NUCLEOTIDE SEQUENCE</scope>
    <source>
        <strain evidence="2">NUHP1</strain>
    </source>
</reference>
<dbReference type="eggNOG" id="COG2834">
    <property type="taxonomic scope" value="Bacteria"/>
</dbReference>
<reference evidence="2" key="1">
    <citation type="journal article" date="2013" name="Lancet">
        <title>First case of E anophelis outbreak in an intensive-care unit.</title>
        <authorList>
            <person name="Teo J."/>
            <person name="Tan S.Y."/>
            <person name="Tay M."/>
            <person name="Ding Y."/>
            <person name="Kjelleberg S."/>
            <person name="Givskov M."/>
            <person name="Lin R.T."/>
            <person name="Yang L."/>
        </authorList>
    </citation>
    <scope>NUCLEOTIDE SEQUENCE [LARGE SCALE GENOMIC DNA]</scope>
    <source>
        <strain evidence="2">NUHP1</strain>
    </source>
</reference>
<dbReference type="RefSeq" id="WP_009092004.1">
    <property type="nucleotide sequence ID" value="NZ_CP007547.1"/>
</dbReference>
<dbReference type="InterPro" id="IPR004564">
    <property type="entry name" value="OM_lipoprot_carrier_LolA-like"/>
</dbReference>
<proteinExistence type="predicted"/>
<dbReference type="Proteomes" id="UP000028933">
    <property type="component" value="Chromosome"/>
</dbReference>
<dbReference type="InterPro" id="IPR029046">
    <property type="entry name" value="LolA/LolB/LppX"/>
</dbReference>
<name>A0A077EBB9_9FLAO</name>
<organism evidence="2 3">
    <name type="scientific">Elizabethkingia anophelis NUHP1</name>
    <dbReference type="NCBI Taxonomy" id="1338011"/>
    <lineage>
        <taxon>Bacteria</taxon>
        <taxon>Pseudomonadati</taxon>
        <taxon>Bacteroidota</taxon>
        <taxon>Flavobacteriia</taxon>
        <taxon>Flavobacteriales</taxon>
        <taxon>Weeksellaceae</taxon>
        <taxon>Elizabethkingia</taxon>
    </lineage>
</organism>
<protein>
    <recommendedName>
        <fullName evidence="4">Outer membrane lipoprotein carrier protein LolA</fullName>
    </recommendedName>
</protein>